<feature type="non-terminal residue" evidence="1">
    <location>
        <position position="57"/>
    </location>
</feature>
<protein>
    <submittedName>
        <fullName evidence="1">Uncharacterized protein</fullName>
    </submittedName>
</protein>
<gene>
    <name evidence="1" type="ORF">S06H3_32372</name>
</gene>
<comment type="caution">
    <text evidence="1">The sequence shown here is derived from an EMBL/GenBank/DDBJ whole genome shotgun (WGS) entry which is preliminary data.</text>
</comment>
<organism evidence="1">
    <name type="scientific">marine sediment metagenome</name>
    <dbReference type="NCBI Taxonomy" id="412755"/>
    <lineage>
        <taxon>unclassified sequences</taxon>
        <taxon>metagenomes</taxon>
        <taxon>ecological metagenomes</taxon>
    </lineage>
</organism>
<proteinExistence type="predicted"/>
<name>X1NPT0_9ZZZZ</name>
<reference evidence="1" key="1">
    <citation type="journal article" date="2014" name="Front. Microbiol.">
        <title>High frequency of phylogenetically diverse reductive dehalogenase-homologous genes in deep subseafloor sedimentary metagenomes.</title>
        <authorList>
            <person name="Kawai M."/>
            <person name="Futagami T."/>
            <person name="Toyoda A."/>
            <person name="Takaki Y."/>
            <person name="Nishi S."/>
            <person name="Hori S."/>
            <person name="Arai W."/>
            <person name="Tsubouchi T."/>
            <person name="Morono Y."/>
            <person name="Uchiyama I."/>
            <person name="Ito T."/>
            <person name="Fujiyama A."/>
            <person name="Inagaki F."/>
            <person name="Takami H."/>
        </authorList>
    </citation>
    <scope>NUCLEOTIDE SEQUENCE</scope>
    <source>
        <strain evidence="1">Expedition CK06-06</strain>
    </source>
</reference>
<dbReference type="EMBL" id="BARV01019246">
    <property type="protein sequence ID" value="GAI28815.1"/>
    <property type="molecule type" value="Genomic_DNA"/>
</dbReference>
<dbReference type="AlphaFoldDB" id="X1NPT0"/>
<accession>X1NPT0</accession>
<evidence type="ECO:0000313" key="1">
    <source>
        <dbReference type="EMBL" id="GAI28815.1"/>
    </source>
</evidence>
<sequence>MAEEIGSGTYHGYATIDRWGQNVFHLGPYHLFLSDKVAKQLKMYRGKPLELNVSKID</sequence>